<dbReference type="HAMAP" id="MF_01543">
    <property type="entry name" value="FTHFS"/>
    <property type="match status" value="1"/>
</dbReference>
<reference evidence="8" key="1">
    <citation type="journal article" date="2019" name="Int. J. Syst. Evol. Microbiol.">
        <title>The Global Catalogue of Microorganisms (GCM) 10K type strain sequencing project: providing services to taxonomists for standard genome sequencing and annotation.</title>
        <authorList>
            <consortium name="The Broad Institute Genomics Platform"/>
            <consortium name="The Broad Institute Genome Sequencing Center for Infectious Disease"/>
            <person name="Wu L."/>
            <person name="Ma J."/>
        </authorList>
    </citation>
    <scope>NUCLEOTIDE SEQUENCE [LARGE SCALE GENOMIC DNA]</scope>
    <source>
        <strain evidence="8">CCM 7282</strain>
    </source>
</reference>
<evidence type="ECO:0000256" key="3">
    <source>
        <dbReference type="ARBA" id="ARBA00022598"/>
    </source>
</evidence>
<keyword evidence="4 6" id="KW-0547">Nucleotide-binding</keyword>
<dbReference type="Pfam" id="PF01268">
    <property type="entry name" value="FTHFS"/>
    <property type="match status" value="1"/>
</dbReference>
<dbReference type="GO" id="GO:0016874">
    <property type="term" value="F:ligase activity"/>
    <property type="evidence" value="ECO:0007669"/>
    <property type="project" value="UniProtKB-KW"/>
</dbReference>
<sequence length="556" mass="60266">MKTDIEIAQQAEMKPIEEITKMLALTKDDWEPYGHYKAKLSDKLLDKLADRPDGKVILTTSINPTPAGEGKSTITVGLGQALNKINKKAIIALREPSLGPTMGLKGGAAGGGYSQVVPMQDINLHFTGDIHAITTANNALSAFIDNHIHRGNELNIDPRRIEWKRVMDLNDRALRNVVVGLGGPAQGMPREDGFNITVASEIMAVLCLAKNMADLKQRLAKILIGYTYDKEPVTVGQLGYEGALALLLKNAIKPNLVQTLENTPAIIHGGPFANIAHGCNSVVATKIAAKLGDYVVTEAGFGADLGAEKFIDIKTRAGEFEPDAVVIVATIRALKMHGGKGKNDLAEEDLNALKKGMENLKKHMETVEGFGLPYVIAINKFPTDTEEEVNFVHHWCESRNALVSIADVFAQGGEGGLDLADKVVHICETEQTNLQYAYELDDNLELKIRKIAQKVYGAADIELSPKAKKQLIQYEKLGFGNLPVCMAKTQYSLSDDPSLLGRPKDFTVNIRELRASAGAGFIVVLTGDIMTMPGLPKKPAALHMDVKEDGTITGLF</sequence>
<keyword evidence="5 6" id="KW-0067">ATP-binding</keyword>
<dbReference type="InterPro" id="IPR000559">
    <property type="entry name" value="Formate_THF_ligase"/>
</dbReference>
<evidence type="ECO:0000256" key="5">
    <source>
        <dbReference type="ARBA" id="ARBA00022840"/>
    </source>
</evidence>
<dbReference type="RefSeq" id="WP_062446267.1">
    <property type="nucleotide sequence ID" value="NZ_BMCJ01000003.1"/>
</dbReference>
<protein>
    <recommendedName>
        <fullName evidence="6">Formate--tetrahydrofolate ligase</fullName>
        <ecNumber evidence="6">6.3.4.3</ecNumber>
    </recommendedName>
    <alternativeName>
        <fullName evidence="6">Formyltetrahydrofolate synthetase</fullName>
        <shortName evidence="6">FHS</shortName>
        <shortName evidence="6">FTHFS</shortName>
    </alternativeName>
</protein>
<evidence type="ECO:0000256" key="4">
    <source>
        <dbReference type="ARBA" id="ARBA00022741"/>
    </source>
</evidence>
<keyword evidence="2 6" id="KW-0554">One-carbon metabolism</keyword>
<keyword evidence="8" id="KW-1185">Reference proteome</keyword>
<dbReference type="CDD" id="cd00477">
    <property type="entry name" value="FTHFS"/>
    <property type="match status" value="1"/>
</dbReference>
<dbReference type="SUPFAM" id="SSF52540">
    <property type="entry name" value="P-loop containing nucleoside triphosphate hydrolases"/>
    <property type="match status" value="1"/>
</dbReference>
<accession>A0ABQ1NZ78</accession>
<comment type="pathway">
    <text evidence="1 6">One-carbon metabolism; tetrahydrofolate interconversion.</text>
</comment>
<comment type="caution">
    <text evidence="7">The sequence shown here is derived from an EMBL/GenBank/DDBJ whole genome shotgun (WGS) entry which is preliminary data.</text>
</comment>
<comment type="similarity">
    <text evidence="6">Belongs to the formate--tetrahydrofolate ligase family.</text>
</comment>
<dbReference type="Proteomes" id="UP000619534">
    <property type="component" value="Unassembled WGS sequence"/>
</dbReference>
<gene>
    <name evidence="6 7" type="primary">fhs</name>
    <name evidence="7" type="ORF">GCM10007216_18100</name>
</gene>
<proteinExistence type="inferred from homology"/>
<dbReference type="PROSITE" id="PS00721">
    <property type="entry name" value="FTHFS_1"/>
    <property type="match status" value="1"/>
</dbReference>
<dbReference type="InterPro" id="IPR020628">
    <property type="entry name" value="Formate_THF_ligase_CS"/>
</dbReference>
<comment type="catalytic activity">
    <reaction evidence="6">
        <text>(6S)-5,6,7,8-tetrahydrofolate + formate + ATP = (6R)-10-formyltetrahydrofolate + ADP + phosphate</text>
        <dbReference type="Rhea" id="RHEA:20221"/>
        <dbReference type="ChEBI" id="CHEBI:15740"/>
        <dbReference type="ChEBI" id="CHEBI:30616"/>
        <dbReference type="ChEBI" id="CHEBI:43474"/>
        <dbReference type="ChEBI" id="CHEBI:57453"/>
        <dbReference type="ChEBI" id="CHEBI:195366"/>
        <dbReference type="ChEBI" id="CHEBI:456216"/>
        <dbReference type="EC" id="6.3.4.3"/>
    </reaction>
</comment>
<dbReference type="Gene3D" id="3.10.410.10">
    <property type="entry name" value="Formyltetrahydrofolate synthetase, domain 3"/>
    <property type="match status" value="1"/>
</dbReference>
<dbReference type="Gene3D" id="3.30.1510.10">
    <property type="entry name" value="Domain 2, N(10)-formyltetrahydrofolate synthetase"/>
    <property type="match status" value="1"/>
</dbReference>
<dbReference type="EMBL" id="BMCJ01000003">
    <property type="protein sequence ID" value="GGC87727.1"/>
    <property type="molecule type" value="Genomic_DNA"/>
</dbReference>
<evidence type="ECO:0000313" key="8">
    <source>
        <dbReference type="Proteomes" id="UP000619534"/>
    </source>
</evidence>
<feature type="binding site" evidence="6">
    <location>
        <begin position="65"/>
        <end position="72"/>
    </location>
    <ligand>
        <name>ATP</name>
        <dbReference type="ChEBI" id="CHEBI:30616"/>
    </ligand>
</feature>
<evidence type="ECO:0000313" key="7">
    <source>
        <dbReference type="EMBL" id="GGC87727.1"/>
    </source>
</evidence>
<evidence type="ECO:0000256" key="2">
    <source>
        <dbReference type="ARBA" id="ARBA00022563"/>
    </source>
</evidence>
<name>A0ABQ1NZ78_9BACI</name>
<organism evidence="7 8">
    <name type="scientific">Thalassobacillus devorans</name>
    <dbReference type="NCBI Taxonomy" id="279813"/>
    <lineage>
        <taxon>Bacteria</taxon>
        <taxon>Bacillati</taxon>
        <taxon>Bacillota</taxon>
        <taxon>Bacilli</taxon>
        <taxon>Bacillales</taxon>
        <taxon>Bacillaceae</taxon>
        <taxon>Thalassobacillus</taxon>
    </lineage>
</organism>
<dbReference type="NCBIfam" id="NF010030">
    <property type="entry name" value="PRK13505.1"/>
    <property type="match status" value="1"/>
</dbReference>
<dbReference type="InterPro" id="IPR027417">
    <property type="entry name" value="P-loop_NTPase"/>
</dbReference>
<dbReference type="PROSITE" id="PS00722">
    <property type="entry name" value="FTHFS_2"/>
    <property type="match status" value="1"/>
</dbReference>
<evidence type="ECO:0000256" key="6">
    <source>
        <dbReference type="HAMAP-Rule" id="MF_01543"/>
    </source>
</evidence>
<dbReference type="EC" id="6.3.4.3" evidence="6"/>
<dbReference type="Gene3D" id="3.40.50.300">
    <property type="entry name" value="P-loop containing nucleotide triphosphate hydrolases"/>
    <property type="match status" value="1"/>
</dbReference>
<evidence type="ECO:0000256" key="1">
    <source>
        <dbReference type="ARBA" id="ARBA00004777"/>
    </source>
</evidence>
<keyword evidence="3 6" id="KW-0436">Ligase</keyword>